<evidence type="ECO:0000259" key="3">
    <source>
        <dbReference type="Pfam" id="PF07727"/>
    </source>
</evidence>
<feature type="region of interest" description="Disordered" evidence="2">
    <location>
        <begin position="334"/>
        <end position="355"/>
    </location>
</feature>
<keyword evidence="1" id="KW-0175">Coiled coil</keyword>
<evidence type="ECO:0000259" key="4">
    <source>
        <dbReference type="Pfam" id="PF14111"/>
    </source>
</evidence>
<feature type="compositionally biased region" description="Low complexity" evidence="2">
    <location>
        <begin position="179"/>
        <end position="188"/>
    </location>
</feature>
<feature type="region of interest" description="Disordered" evidence="2">
    <location>
        <begin position="179"/>
        <end position="214"/>
    </location>
</feature>
<feature type="domain" description="DUF4283" evidence="4">
    <location>
        <begin position="604"/>
        <end position="685"/>
    </location>
</feature>
<proteinExistence type="predicted"/>
<dbReference type="Pfam" id="PF14111">
    <property type="entry name" value="DUF4283"/>
    <property type="match status" value="1"/>
</dbReference>
<evidence type="ECO:0000259" key="5">
    <source>
        <dbReference type="Pfam" id="PF25597"/>
    </source>
</evidence>
<feature type="coiled-coil region" evidence="1">
    <location>
        <begin position="1"/>
        <end position="35"/>
    </location>
</feature>
<dbReference type="PANTHER" id="PTHR11439:SF495">
    <property type="entry name" value="REVERSE TRANSCRIPTASE, RNA-DEPENDENT DNA POLYMERASE-RELATED"/>
    <property type="match status" value="1"/>
</dbReference>
<dbReference type="SUPFAM" id="SSF56672">
    <property type="entry name" value="DNA/RNA polymerases"/>
    <property type="match status" value="1"/>
</dbReference>
<dbReference type="Pfam" id="PF25597">
    <property type="entry name" value="SH3_retrovirus"/>
    <property type="match status" value="1"/>
</dbReference>
<evidence type="ECO:0000313" key="6">
    <source>
        <dbReference type="EMBL" id="GEU33080.1"/>
    </source>
</evidence>
<dbReference type="PANTHER" id="PTHR11439">
    <property type="entry name" value="GAG-POL-RELATED RETROTRANSPOSON"/>
    <property type="match status" value="1"/>
</dbReference>
<feature type="compositionally biased region" description="Polar residues" evidence="2">
    <location>
        <begin position="189"/>
        <end position="208"/>
    </location>
</feature>
<name>A0A6L2J8R9_TANCI</name>
<dbReference type="EMBL" id="BKCJ010000425">
    <property type="protein sequence ID" value="GEU33080.1"/>
    <property type="molecule type" value="Genomic_DNA"/>
</dbReference>
<dbReference type="InterPro" id="IPR043502">
    <property type="entry name" value="DNA/RNA_pol_sf"/>
</dbReference>
<gene>
    <name evidence="6" type="ORF">Tci_005058</name>
</gene>
<dbReference type="InterPro" id="IPR025558">
    <property type="entry name" value="DUF4283"/>
</dbReference>
<sequence>MDDMNKEKLSLKQQIDSLKLNLSNQIKEKESLLQTLTIFKNESKEKESKYMDKEIDLEKKIKELDNIAYKVSQSAQTMHMLTKPQVFYDNAHKQALGYQNPFYLKKPQRIKPTLYDGSVISSQYAASLVIDDEETLIFEKSKLKLLKNFLRNANLKGQIQERVFVTIALQNELKSLKGLKSSTSASSSQPTGNKKNDRISQTPSSNMKNKVEVQHKRGSYATDVLSSSSRVNDRNCSIRKLPNCKDNGDLEVAFRKNTCFIWNLEGVDLLSATRDTNLYTISLDDMLKTSLICLLSKALETKIWLWHCRLSYLNFVATAPRVIDIAGSPSSITIDQDAPSSSTSSTNQQQHSSIISQGVEEPIPNALFDDPCHEPLYDVSTSQESSSNVQSSHSLLELIANAANKNMMIFQMDVKTAFLNGELKEEVYISQPEGFFDQENPSHVYKLKKALYGLKQAPRAWYNMLSSFLISQHFSKGVVDPTLFPRKARNDLLLRGFLDSGDKKKKKEGVSSTPSDEFPVLSGIAKNVKNIEGKTNVPKSILKKAIRNIVNDTHEVVKLSHDGGSASKLWYTTNKIHFRTLVNDECVESVGCVLPKDAAAKVKSRYENSIVGFFLGKDPSYPVVQQYVSNTWRKFGFERITRNDDGVYLFKFATRSGRDQVIDKGPWMIRKSPIMLSKWSPSVSLKKVPSVGGGNQLEDEDSDFYDGYEDQVADLHGGLKEYRDFMLSMSDTPIVEKNKLDEDLQGTPVDATVYHGMIGSLMYLTSSRPDLIYAVCLCARKIPLYCDNKSVIALCCNKVQHSRAKHTINMNPVAAQQVALDNALVAPEKRIKIEKCNARIEFSKPHIKSLWMFLNYLHAISLLEYFRVFGYNVFILNSKVHLTKFDSKSYEGVFLGYSQTSKTYIVLNKETIRINEFLSVTFDLSLPEPKSSPLVEDDRINERLVQNPVRSPSLDVKDLKPGYSKSVKEAKGHPIEKVIGELNERTLGLRKTIL</sequence>
<feature type="domain" description="Reverse transcriptase Ty1/copia-type" evidence="3">
    <location>
        <begin position="384"/>
        <end position="494"/>
    </location>
</feature>
<dbReference type="InterPro" id="IPR013103">
    <property type="entry name" value="RVT_2"/>
</dbReference>
<evidence type="ECO:0000256" key="1">
    <source>
        <dbReference type="SAM" id="Coils"/>
    </source>
</evidence>
<dbReference type="InterPro" id="IPR057670">
    <property type="entry name" value="SH3_retrovirus"/>
</dbReference>
<dbReference type="AlphaFoldDB" id="A0A6L2J8R9"/>
<comment type="caution">
    <text evidence="6">The sequence shown here is derived from an EMBL/GenBank/DDBJ whole genome shotgun (WGS) entry which is preliminary data.</text>
</comment>
<accession>A0A6L2J8R9</accession>
<evidence type="ECO:0000256" key="2">
    <source>
        <dbReference type="SAM" id="MobiDB-lite"/>
    </source>
</evidence>
<feature type="domain" description="Retroviral polymerase SH3-like" evidence="5">
    <location>
        <begin position="873"/>
        <end position="931"/>
    </location>
</feature>
<protein>
    <submittedName>
        <fullName evidence="6">Retrovirus-related Pol polyprotein from transposon TNT 1-94</fullName>
    </submittedName>
</protein>
<reference evidence="6" key="1">
    <citation type="journal article" date="2019" name="Sci. Rep.">
        <title>Draft genome of Tanacetum cinerariifolium, the natural source of mosquito coil.</title>
        <authorList>
            <person name="Yamashiro T."/>
            <person name="Shiraishi A."/>
            <person name="Satake H."/>
            <person name="Nakayama K."/>
        </authorList>
    </citation>
    <scope>NUCLEOTIDE SEQUENCE</scope>
</reference>
<organism evidence="6">
    <name type="scientific">Tanacetum cinerariifolium</name>
    <name type="common">Dalmatian daisy</name>
    <name type="synonym">Chrysanthemum cinerariifolium</name>
    <dbReference type="NCBI Taxonomy" id="118510"/>
    <lineage>
        <taxon>Eukaryota</taxon>
        <taxon>Viridiplantae</taxon>
        <taxon>Streptophyta</taxon>
        <taxon>Embryophyta</taxon>
        <taxon>Tracheophyta</taxon>
        <taxon>Spermatophyta</taxon>
        <taxon>Magnoliopsida</taxon>
        <taxon>eudicotyledons</taxon>
        <taxon>Gunneridae</taxon>
        <taxon>Pentapetalae</taxon>
        <taxon>asterids</taxon>
        <taxon>campanulids</taxon>
        <taxon>Asterales</taxon>
        <taxon>Asteraceae</taxon>
        <taxon>Asteroideae</taxon>
        <taxon>Anthemideae</taxon>
        <taxon>Anthemidinae</taxon>
        <taxon>Tanacetum</taxon>
    </lineage>
</organism>
<feature type="compositionally biased region" description="Low complexity" evidence="2">
    <location>
        <begin position="340"/>
        <end position="355"/>
    </location>
</feature>
<dbReference type="Pfam" id="PF07727">
    <property type="entry name" value="RVT_2"/>
    <property type="match status" value="1"/>
</dbReference>